<evidence type="ECO:0000313" key="8">
    <source>
        <dbReference type="EMBL" id="SEC45386.1"/>
    </source>
</evidence>
<dbReference type="InterPro" id="IPR039424">
    <property type="entry name" value="SBP_5"/>
</dbReference>
<dbReference type="GO" id="GO:0030288">
    <property type="term" value="C:outer membrane-bounded periplasmic space"/>
    <property type="evidence" value="ECO:0007669"/>
    <property type="project" value="TreeGrafter"/>
</dbReference>
<evidence type="ECO:0000256" key="2">
    <source>
        <dbReference type="ARBA" id="ARBA00022448"/>
    </source>
</evidence>
<dbReference type="FunFam" id="3.40.190.10:FF:000036">
    <property type="entry name" value="Dipeptide ABC transporter, substrate-binding protein"/>
    <property type="match status" value="1"/>
</dbReference>
<comment type="similarity">
    <text evidence="1">Belongs to the bacterial solute-binding protein 5 family.</text>
</comment>
<dbReference type="OrthoDB" id="9801912at2"/>
<dbReference type="EMBL" id="FNSC01000001">
    <property type="protein sequence ID" value="SEC45386.1"/>
    <property type="molecule type" value="Genomic_DNA"/>
</dbReference>
<feature type="domain" description="Solute-binding protein family 5" evidence="7">
    <location>
        <begin position="67"/>
        <end position="448"/>
    </location>
</feature>
<dbReference type="Gene3D" id="3.90.76.10">
    <property type="entry name" value="Dipeptide-binding Protein, Domain 1"/>
    <property type="match status" value="1"/>
</dbReference>
<feature type="signal peptide" evidence="6">
    <location>
        <begin position="1"/>
        <end position="22"/>
    </location>
</feature>
<keyword evidence="5" id="KW-0653">Protein transport</keyword>
<evidence type="ECO:0000259" key="7">
    <source>
        <dbReference type="Pfam" id="PF00496"/>
    </source>
</evidence>
<dbReference type="InterPro" id="IPR023765">
    <property type="entry name" value="SBP_5_CS"/>
</dbReference>
<dbReference type="FunFam" id="3.10.105.10:FF:000002">
    <property type="entry name" value="Dipeptide ABC transporter, substrate-binding protein"/>
    <property type="match status" value="1"/>
</dbReference>
<dbReference type="PROSITE" id="PS51257">
    <property type="entry name" value="PROKAR_LIPOPROTEIN"/>
    <property type="match status" value="1"/>
</dbReference>
<dbReference type="RefSeq" id="WP_090377168.1">
    <property type="nucleotide sequence ID" value="NZ_FNSC01000001.1"/>
</dbReference>
<accession>A0A1H4SMB9</accession>
<dbReference type="PANTHER" id="PTHR30290:SF38">
    <property type="entry name" value="D,D-DIPEPTIDE-BINDING PERIPLASMIC PROTEIN DDPA-RELATED"/>
    <property type="match status" value="1"/>
</dbReference>
<keyword evidence="3 6" id="KW-0732">Signal</keyword>
<dbReference type="InterPro" id="IPR000914">
    <property type="entry name" value="SBP_5_dom"/>
</dbReference>
<evidence type="ECO:0000256" key="4">
    <source>
        <dbReference type="ARBA" id="ARBA00022856"/>
    </source>
</evidence>
<dbReference type="Gene3D" id="3.40.190.10">
    <property type="entry name" value="Periplasmic binding protein-like II"/>
    <property type="match status" value="1"/>
</dbReference>
<evidence type="ECO:0000256" key="3">
    <source>
        <dbReference type="ARBA" id="ARBA00022729"/>
    </source>
</evidence>
<keyword evidence="2" id="KW-0813">Transport</keyword>
<evidence type="ECO:0000256" key="5">
    <source>
        <dbReference type="ARBA" id="ARBA00022927"/>
    </source>
</evidence>
<dbReference type="GO" id="GO:0043190">
    <property type="term" value="C:ATP-binding cassette (ABC) transporter complex"/>
    <property type="evidence" value="ECO:0007669"/>
    <property type="project" value="InterPro"/>
</dbReference>
<evidence type="ECO:0000256" key="6">
    <source>
        <dbReference type="SAM" id="SignalP"/>
    </source>
</evidence>
<dbReference type="Proteomes" id="UP000242849">
    <property type="component" value="Unassembled WGS sequence"/>
</dbReference>
<dbReference type="PIRSF" id="PIRSF002741">
    <property type="entry name" value="MppA"/>
    <property type="match status" value="1"/>
</dbReference>
<dbReference type="InterPro" id="IPR030678">
    <property type="entry name" value="Peptide/Ni-bd"/>
</dbReference>
<evidence type="ECO:0000256" key="1">
    <source>
        <dbReference type="ARBA" id="ARBA00005695"/>
    </source>
</evidence>
<evidence type="ECO:0000313" key="9">
    <source>
        <dbReference type="Proteomes" id="UP000242849"/>
    </source>
</evidence>
<keyword evidence="9" id="KW-1185">Reference proteome</keyword>
<keyword evidence="4" id="KW-0571">Peptide transport</keyword>
<protein>
    <submittedName>
        <fullName evidence="8">Dipeptide transport system substrate-binding protein</fullName>
    </submittedName>
</protein>
<proteinExistence type="inferred from homology"/>
<reference evidence="9" key="1">
    <citation type="submission" date="2016-10" db="EMBL/GenBank/DDBJ databases">
        <authorList>
            <person name="Varghese N."/>
            <person name="Submissions S."/>
        </authorList>
    </citation>
    <scope>NUCLEOTIDE SEQUENCE [LARGE SCALE GENOMIC DNA]</scope>
    <source>
        <strain evidence="9">DSM 12111</strain>
    </source>
</reference>
<name>A0A1H4SMB9_PSEAG</name>
<dbReference type="CDD" id="cd08493">
    <property type="entry name" value="PBP2_DppA_like"/>
    <property type="match status" value="1"/>
</dbReference>
<feature type="chain" id="PRO_5017269198" evidence="6">
    <location>
        <begin position="23"/>
        <end position="530"/>
    </location>
</feature>
<dbReference type="Gene3D" id="3.10.105.10">
    <property type="entry name" value="Dipeptide-binding Protein, Domain 3"/>
    <property type="match status" value="1"/>
</dbReference>
<dbReference type="GO" id="GO:0042938">
    <property type="term" value="P:dipeptide transport"/>
    <property type="evidence" value="ECO:0007669"/>
    <property type="project" value="TreeGrafter"/>
</dbReference>
<dbReference type="PANTHER" id="PTHR30290">
    <property type="entry name" value="PERIPLASMIC BINDING COMPONENT OF ABC TRANSPORTER"/>
    <property type="match status" value="1"/>
</dbReference>
<dbReference type="STRING" id="53406.SAMN05421553_0878"/>
<sequence length="530" mass="58777">MTFALRASIVLSLAFACAAVQAKPLVVCTEAAPEGFDIVQYTTAVTADATSEALFDRLVRFKPGTTEIEPALAERWDISPDGLSYTFHLRKGVKFHSTPWFTPSREMNANDVLWSIQRQHDPKHPWHAQANRGFPYFEAMEFGKLIARIEKLDEHSVRFVLNQPQAPFLADLAMGFTSIYSAEYAEQLLKAGKQELLNSQPVGTGPFVLQRYAKDAQVRYTSHPDYWDGEPASEKLLFAITTDPNVRIQKLRSGACNIALYPRPFDIPALKADDNLKVLELDSLLTAYVALNVRHKPLDDVRVRQAINLAFDKQAYLGAQFGAEGASPAIAPYPSTLLGYDNQLEDWPHDPQRARQLLAEAGHADGISLSIWTRPGGGPTNPNPSLGAQMLQADLAAVGIKTDIRVMEWGELIKRAKNGEHDLVFMGWAGDNGDPDNFLTPNLSCAAAQSGENQAGWCDAEFDRLIIQARETTEPQQRAALYRQALAIFHQQAPWIPQAHPKQFSAVSRDVEGFTLSPMGSNNYAKVKRH</sequence>
<dbReference type="GO" id="GO:1904680">
    <property type="term" value="F:peptide transmembrane transporter activity"/>
    <property type="evidence" value="ECO:0007669"/>
    <property type="project" value="TreeGrafter"/>
</dbReference>
<dbReference type="PROSITE" id="PS01040">
    <property type="entry name" value="SBP_BACTERIAL_5"/>
    <property type="match status" value="1"/>
</dbReference>
<gene>
    <name evidence="8" type="ORF">SAMN05421553_0878</name>
</gene>
<dbReference type="Pfam" id="PF00496">
    <property type="entry name" value="SBP_bac_5"/>
    <property type="match status" value="1"/>
</dbReference>
<dbReference type="AlphaFoldDB" id="A0A1H4SMB9"/>
<dbReference type="SUPFAM" id="SSF53850">
    <property type="entry name" value="Periplasmic binding protein-like II"/>
    <property type="match status" value="1"/>
</dbReference>
<organism evidence="8 9">
    <name type="scientific">Pseudomonas anguilliseptica</name>
    <dbReference type="NCBI Taxonomy" id="53406"/>
    <lineage>
        <taxon>Bacteria</taxon>
        <taxon>Pseudomonadati</taxon>
        <taxon>Pseudomonadota</taxon>
        <taxon>Gammaproteobacteria</taxon>
        <taxon>Pseudomonadales</taxon>
        <taxon>Pseudomonadaceae</taxon>
        <taxon>Pseudomonas</taxon>
    </lineage>
</organism>
<dbReference type="GO" id="GO:0015031">
    <property type="term" value="P:protein transport"/>
    <property type="evidence" value="ECO:0007669"/>
    <property type="project" value="UniProtKB-KW"/>
</dbReference>